<protein>
    <submittedName>
        <fullName evidence="2">Uncharacterized protein DUF4440</fullName>
    </submittedName>
</protein>
<dbReference type="SUPFAM" id="SSF54427">
    <property type="entry name" value="NTF2-like"/>
    <property type="match status" value="1"/>
</dbReference>
<dbReference type="Pfam" id="PF14534">
    <property type="entry name" value="DUF4440"/>
    <property type="match status" value="1"/>
</dbReference>
<evidence type="ECO:0000313" key="3">
    <source>
        <dbReference type="Proteomes" id="UP000256779"/>
    </source>
</evidence>
<dbReference type="Gene3D" id="3.10.450.50">
    <property type="match status" value="1"/>
</dbReference>
<keyword evidence="3" id="KW-1185">Reference proteome</keyword>
<evidence type="ECO:0000313" key="2">
    <source>
        <dbReference type="EMBL" id="RED91750.1"/>
    </source>
</evidence>
<dbReference type="EMBL" id="QREG01000037">
    <property type="protein sequence ID" value="RED91750.1"/>
    <property type="molecule type" value="Genomic_DNA"/>
</dbReference>
<dbReference type="InterPro" id="IPR032710">
    <property type="entry name" value="NTF2-like_dom_sf"/>
</dbReference>
<name>A0A3D9KVR5_MARFU</name>
<proteinExistence type="predicted"/>
<evidence type="ECO:0000259" key="1">
    <source>
        <dbReference type="Pfam" id="PF14534"/>
    </source>
</evidence>
<gene>
    <name evidence="2" type="ORF">C7460_13720</name>
</gene>
<sequence>MVAVPAMAQEQEIRKILKEQEDCWNSGDITCFMQGYWKSDSLVFVGQSGVTYGWEATLQNYQKNYPGQEEMGTLTFDILEVRLLSKQSWLMIGKWSLWRKEPVFGHFSVVFQQKEGRWVIVADHSS</sequence>
<dbReference type="Proteomes" id="UP000256779">
    <property type="component" value="Unassembled WGS sequence"/>
</dbReference>
<reference evidence="2 3" key="1">
    <citation type="submission" date="2018-07" db="EMBL/GenBank/DDBJ databases">
        <title>Genomic Encyclopedia of Type Strains, Phase IV (KMG-IV): sequencing the most valuable type-strain genomes for metagenomic binning, comparative biology and taxonomic classification.</title>
        <authorList>
            <person name="Goeker M."/>
        </authorList>
    </citation>
    <scope>NUCLEOTIDE SEQUENCE [LARGE SCALE GENOMIC DNA]</scope>
    <source>
        <strain evidence="2 3">DSM 4134</strain>
    </source>
</reference>
<dbReference type="InterPro" id="IPR027843">
    <property type="entry name" value="DUF4440"/>
</dbReference>
<accession>A0A3D9KVR5</accession>
<organism evidence="2 3">
    <name type="scientific">Marinoscillum furvescens DSM 4134</name>
    <dbReference type="NCBI Taxonomy" id="1122208"/>
    <lineage>
        <taxon>Bacteria</taxon>
        <taxon>Pseudomonadati</taxon>
        <taxon>Bacteroidota</taxon>
        <taxon>Cytophagia</taxon>
        <taxon>Cytophagales</taxon>
        <taxon>Reichenbachiellaceae</taxon>
        <taxon>Marinoscillum</taxon>
    </lineage>
</organism>
<feature type="domain" description="DUF4440" evidence="1">
    <location>
        <begin position="13"/>
        <end position="120"/>
    </location>
</feature>
<dbReference type="AlphaFoldDB" id="A0A3D9KVR5"/>
<comment type="caution">
    <text evidence="2">The sequence shown here is derived from an EMBL/GenBank/DDBJ whole genome shotgun (WGS) entry which is preliminary data.</text>
</comment>